<sequence length="67" mass="7248">MRVVDGKLAIRWPRRDEVLLDAVGGDRFVGSLGAVTFTRAASGGVDGLLISNRRLRRLRAERLGAAS</sequence>
<keyword evidence="2" id="KW-1185">Reference proteome</keyword>
<reference evidence="1 2" key="1">
    <citation type="journal article" date="2024" name="Arch. Microbiol.">
        <title>Corallococcus caeni sp. nov., a novel myxobacterium isolated from activated sludge.</title>
        <authorList>
            <person name="Tomita S."/>
            <person name="Nakai R."/>
            <person name="Kuroda K."/>
            <person name="Kurashita H."/>
            <person name="Hatamoto M."/>
            <person name="Yamaguchi T."/>
            <person name="Narihiro T."/>
        </authorList>
    </citation>
    <scope>NUCLEOTIDE SEQUENCE [LARGE SCALE GENOMIC DNA]</scope>
    <source>
        <strain evidence="1 2">NO1</strain>
    </source>
</reference>
<proteinExistence type="predicted"/>
<comment type="caution">
    <text evidence="1">The sequence shown here is derived from an EMBL/GenBank/DDBJ whole genome shotgun (WGS) entry which is preliminary data.</text>
</comment>
<dbReference type="EMBL" id="BTTX01000001">
    <property type="protein sequence ID" value="GMU04146.1"/>
    <property type="molecule type" value="Genomic_DNA"/>
</dbReference>
<dbReference type="Proteomes" id="UP001342631">
    <property type="component" value="Unassembled WGS sequence"/>
</dbReference>
<evidence type="ECO:0000313" key="1">
    <source>
        <dbReference type="EMBL" id="GMU04146.1"/>
    </source>
</evidence>
<protein>
    <submittedName>
        <fullName evidence="1">Uncharacterized protein</fullName>
    </submittedName>
</protein>
<evidence type="ECO:0000313" key="2">
    <source>
        <dbReference type="Proteomes" id="UP001342631"/>
    </source>
</evidence>
<gene>
    <name evidence="1" type="ORF">ASNO1_03980</name>
</gene>
<accession>A0ABQ6QJU6</accession>
<name>A0ABQ6QJU6_9BACT</name>
<organism evidence="1 2">
    <name type="scientific">Corallococcus caeni</name>
    <dbReference type="NCBI Taxonomy" id="3082388"/>
    <lineage>
        <taxon>Bacteria</taxon>
        <taxon>Pseudomonadati</taxon>
        <taxon>Myxococcota</taxon>
        <taxon>Myxococcia</taxon>
        <taxon>Myxococcales</taxon>
        <taxon>Cystobacterineae</taxon>
        <taxon>Myxococcaceae</taxon>
        <taxon>Corallococcus</taxon>
    </lineage>
</organism>